<feature type="domain" description="Transglutaminase-like" evidence="2">
    <location>
        <begin position="258"/>
        <end position="332"/>
    </location>
</feature>
<proteinExistence type="predicted"/>
<evidence type="ECO:0000259" key="3">
    <source>
        <dbReference type="Pfam" id="PF12969"/>
    </source>
</evidence>
<protein>
    <recommendedName>
        <fullName evidence="6">Transglutaminase</fullName>
    </recommendedName>
</protein>
<dbReference type="Proteomes" id="UP000366945">
    <property type="component" value="Unassembled WGS sequence"/>
</dbReference>
<organism evidence="4 5">
    <name type="scientific">Pandoraea pneumonica</name>
    <dbReference type="NCBI Taxonomy" id="2508299"/>
    <lineage>
        <taxon>Bacteria</taxon>
        <taxon>Pseudomonadati</taxon>
        <taxon>Pseudomonadota</taxon>
        <taxon>Betaproteobacteria</taxon>
        <taxon>Burkholderiales</taxon>
        <taxon>Burkholderiaceae</taxon>
        <taxon>Pandoraea</taxon>
    </lineage>
</organism>
<feature type="domain" description="DUF3857" evidence="3">
    <location>
        <begin position="43"/>
        <end position="210"/>
    </location>
</feature>
<sequence length="623" mass="67079">MRQFIYGVVAILGTIGTCALAHAAAFEPDVTVLADEVIYDINADGTFTREETRHFRLETDRAVKANSQVAMRYSTSLQDLAVEDAYTTTKDGKRIDVAADKIIVQQSRESAGAPMFDDGKVKTVIFPATEIGATLTLKTRYTQRQALFPGQFSAIEYFGVDKPYQSVRLVVRAPATLKLNVDAIDMQGGLQTSTNPDTQQWQWTLANTPAHAPEPGSVALVDHSPRVAITTFPDFASVAAAYNERALPKAAVTPAIQTLADSLTQGVTDRRKQAQILYEWVTKNVRYVGVYLAFGGVVPHEASAILDAKYGDCKDHVTLLESLLAAKGIKSSPVLVNAGTGYWLPKVAAPLGVFNHAITYLPEFNLFVDSTASVARFGTLPVTEAGKLALVADDGTGRAKMVTLPANTPENARIDITTRVVLDDDGNLKGTGEIATSGMFDWVSRQIFASVPAGTTSTLASQMLSAGGRSGQGDFTHGDPRDFAKPFAYQTAFEQPGYVQLPGPGAMQVPRGLSGFVNIASTFTAMSVESRDFAMPLAGRQVTETTIITLPKQVKLANLPKPVSIDSPLGSYRSSYKANGRVLTVTRTLRLTPTGMTIAPEQYPAFRKLGLAVLRDINAQLVY</sequence>
<dbReference type="Gene3D" id="2.60.40.3140">
    <property type="match status" value="1"/>
</dbReference>
<feature type="chain" id="PRO_5022690752" description="Transglutaminase" evidence="1">
    <location>
        <begin position="24"/>
        <end position="623"/>
    </location>
</feature>
<evidence type="ECO:0000313" key="5">
    <source>
        <dbReference type="Proteomes" id="UP000366945"/>
    </source>
</evidence>
<dbReference type="AlphaFoldDB" id="A0A5E4W000"/>
<dbReference type="GeneID" id="300404946"/>
<gene>
    <name evidence="4" type="ORF">PPN31114_02926</name>
</gene>
<dbReference type="Gene3D" id="2.60.120.1130">
    <property type="match status" value="1"/>
</dbReference>
<dbReference type="Pfam" id="PF01841">
    <property type="entry name" value="Transglut_core"/>
    <property type="match status" value="1"/>
</dbReference>
<dbReference type="RefSeq" id="WP_150680151.1">
    <property type="nucleotide sequence ID" value="NZ_CABPSK010000002.1"/>
</dbReference>
<reference evidence="4 5" key="1">
    <citation type="submission" date="2019-08" db="EMBL/GenBank/DDBJ databases">
        <authorList>
            <person name="Peeters C."/>
        </authorList>
    </citation>
    <scope>NUCLEOTIDE SEQUENCE [LARGE SCALE GENOMIC DNA]</scope>
    <source>
        <strain evidence="4 5">LMG 31114</strain>
    </source>
</reference>
<dbReference type="Pfam" id="PF12969">
    <property type="entry name" value="DUF3857"/>
    <property type="match status" value="1"/>
</dbReference>
<evidence type="ECO:0000256" key="1">
    <source>
        <dbReference type="SAM" id="SignalP"/>
    </source>
</evidence>
<dbReference type="InterPro" id="IPR002931">
    <property type="entry name" value="Transglutaminase-like"/>
</dbReference>
<dbReference type="Gene3D" id="3.10.620.30">
    <property type="match status" value="1"/>
</dbReference>
<dbReference type="OrthoDB" id="103430at2"/>
<dbReference type="EMBL" id="CABPSK010000002">
    <property type="protein sequence ID" value="VVE16455.1"/>
    <property type="molecule type" value="Genomic_DNA"/>
</dbReference>
<keyword evidence="1" id="KW-0732">Signal</keyword>
<accession>A0A5E4W000</accession>
<evidence type="ECO:0000259" key="2">
    <source>
        <dbReference type="Pfam" id="PF01841"/>
    </source>
</evidence>
<dbReference type="SUPFAM" id="SSF54001">
    <property type="entry name" value="Cysteine proteinases"/>
    <property type="match status" value="1"/>
</dbReference>
<feature type="signal peptide" evidence="1">
    <location>
        <begin position="1"/>
        <end position="23"/>
    </location>
</feature>
<dbReference type="InterPro" id="IPR024618">
    <property type="entry name" value="DUF3857"/>
</dbReference>
<dbReference type="InterPro" id="IPR038765">
    <property type="entry name" value="Papain-like_cys_pep_sf"/>
</dbReference>
<keyword evidence="5" id="KW-1185">Reference proteome</keyword>
<evidence type="ECO:0000313" key="4">
    <source>
        <dbReference type="EMBL" id="VVE16455.1"/>
    </source>
</evidence>
<name>A0A5E4W000_9BURK</name>
<evidence type="ECO:0008006" key="6">
    <source>
        <dbReference type="Google" id="ProtNLM"/>
    </source>
</evidence>